<dbReference type="AlphaFoldDB" id="A0A0A6PKP7"/>
<name>A0A0A6PKP7_9GAMM</name>
<reference evidence="2 3" key="1">
    <citation type="journal article" date="2016" name="Front. Microbiol.">
        <title>Single-Cell (Meta-)Genomics of a Dimorphic Candidatus Thiomargarita nelsonii Reveals Genomic Plasticity.</title>
        <authorList>
            <person name="Flood B.E."/>
            <person name="Fliss P."/>
            <person name="Jones D.S."/>
            <person name="Dick G.J."/>
            <person name="Jain S."/>
            <person name="Kaster A.K."/>
            <person name="Winkel M."/>
            <person name="Mussmann M."/>
            <person name="Bailey J."/>
        </authorList>
    </citation>
    <scope>NUCLEOTIDE SEQUENCE [LARGE SCALE GENOMIC DNA]</scope>
    <source>
        <strain evidence="2">Hydrate Ridge</strain>
    </source>
</reference>
<keyword evidence="1" id="KW-0472">Membrane</keyword>
<organism evidence="2 3">
    <name type="scientific">Candidatus Thiomargarita nelsonii</name>
    <dbReference type="NCBI Taxonomy" id="1003181"/>
    <lineage>
        <taxon>Bacteria</taxon>
        <taxon>Pseudomonadati</taxon>
        <taxon>Pseudomonadota</taxon>
        <taxon>Gammaproteobacteria</taxon>
        <taxon>Thiotrichales</taxon>
        <taxon>Thiotrichaceae</taxon>
        <taxon>Thiomargarita</taxon>
    </lineage>
</organism>
<keyword evidence="1" id="KW-0812">Transmembrane</keyword>
<dbReference type="EMBL" id="JSZA02000070">
    <property type="protein sequence ID" value="KHD07324.1"/>
    <property type="molecule type" value="Genomic_DNA"/>
</dbReference>
<proteinExistence type="predicted"/>
<evidence type="ECO:0000313" key="3">
    <source>
        <dbReference type="Proteomes" id="UP000030428"/>
    </source>
</evidence>
<sequence>MKNQDDVIVIYLGLLLYSIHEAIMKMIVQQQDAEMKKQIYLRRINQLYTKIRNWLQDEPLILENGNIEVVEALGLYQAPRLSIKTQEGEPLADFKPTGASVLLAEGAMDIQGRVGLEYVLYMLENDPQTYFKIETDGWYWQEQREDVEPHFLNNKATLLELITWVSDYEF</sequence>
<keyword evidence="1" id="KW-1133">Transmembrane helix</keyword>
<evidence type="ECO:0000256" key="1">
    <source>
        <dbReference type="SAM" id="Phobius"/>
    </source>
</evidence>
<comment type="caution">
    <text evidence="2">The sequence shown here is derived from an EMBL/GenBank/DDBJ whole genome shotgun (WGS) entry which is preliminary data.</text>
</comment>
<protein>
    <submittedName>
        <fullName evidence="2">Uncharacterized protein</fullName>
    </submittedName>
</protein>
<accession>A0A0A6PKP7</accession>
<evidence type="ECO:0000313" key="2">
    <source>
        <dbReference type="EMBL" id="KHD07324.1"/>
    </source>
</evidence>
<feature type="transmembrane region" description="Helical" evidence="1">
    <location>
        <begin position="6"/>
        <end position="28"/>
    </location>
</feature>
<dbReference type="Proteomes" id="UP000030428">
    <property type="component" value="Unassembled WGS sequence"/>
</dbReference>
<keyword evidence="3" id="KW-1185">Reference proteome</keyword>
<gene>
    <name evidence="2" type="ORF">PN36_18065</name>
</gene>